<protein>
    <submittedName>
        <fullName evidence="1">Uncharacterized protein</fullName>
    </submittedName>
</protein>
<dbReference type="Proteomes" id="UP000494106">
    <property type="component" value="Unassembled WGS sequence"/>
</dbReference>
<dbReference type="OrthoDB" id="10380825at2759"/>
<sequence>MIKTIQGSSVKTAVALSHAFALYKFKAEKLLKTPIVSLTRQQHANSPLEMQRDMMWGEAAFLASGAARGRAAVIDRPQAAAHKLRSRRRSIQRAASTTGLGLRHRLLLATTFRNQLLFEFENQLRSQI</sequence>
<gene>
    <name evidence="1" type="ORF">APLA_LOCUS8372</name>
</gene>
<evidence type="ECO:0000313" key="1">
    <source>
        <dbReference type="EMBL" id="CAB3240776.1"/>
    </source>
</evidence>
<organism evidence="1 2">
    <name type="scientific">Arctia plantaginis</name>
    <name type="common">Wood tiger moth</name>
    <name type="synonym">Phalaena plantaginis</name>
    <dbReference type="NCBI Taxonomy" id="874455"/>
    <lineage>
        <taxon>Eukaryota</taxon>
        <taxon>Metazoa</taxon>
        <taxon>Ecdysozoa</taxon>
        <taxon>Arthropoda</taxon>
        <taxon>Hexapoda</taxon>
        <taxon>Insecta</taxon>
        <taxon>Pterygota</taxon>
        <taxon>Neoptera</taxon>
        <taxon>Endopterygota</taxon>
        <taxon>Lepidoptera</taxon>
        <taxon>Glossata</taxon>
        <taxon>Ditrysia</taxon>
        <taxon>Noctuoidea</taxon>
        <taxon>Erebidae</taxon>
        <taxon>Arctiinae</taxon>
        <taxon>Arctia</taxon>
    </lineage>
</organism>
<name>A0A8S1A8R8_ARCPL</name>
<dbReference type="AlphaFoldDB" id="A0A8S1A8R8"/>
<evidence type="ECO:0000313" key="2">
    <source>
        <dbReference type="Proteomes" id="UP000494106"/>
    </source>
</evidence>
<comment type="caution">
    <text evidence="1">The sequence shown here is derived from an EMBL/GenBank/DDBJ whole genome shotgun (WGS) entry which is preliminary data.</text>
</comment>
<keyword evidence="2" id="KW-1185">Reference proteome</keyword>
<accession>A0A8S1A8R8</accession>
<dbReference type="EMBL" id="CADEBC010000506">
    <property type="protein sequence ID" value="CAB3240776.1"/>
    <property type="molecule type" value="Genomic_DNA"/>
</dbReference>
<proteinExistence type="predicted"/>
<reference evidence="1 2" key="1">
    <citation type="submission" date="2020-04" db="EMBL/GenBank/DDBJ databases">
        <authorList>
            <person name="Wallbank WR R."/>
            <person name="Pardo Diaz C."/>
            <person name="Kozak K."/>
            <person name="Martin S."/>
            <person name="Jiggins C."/>
            <person name="Moest M."/>
            <person name="Warren A I."/>
            <person name="Byers J.R.P. K."/>
            <person name="Montejo-Kovacevich G."/>
            <person name="Yen C E."/>
        </authorList>
    </citation>
    <scope>NUCLEOTIDE SEQUENCE [LARGE SCALE GENOMIC DNA]</scope>
</reference>